<protein>
    <recommendedName>
        <fullName evidence="1">diguanylate cyclase</fullName>
        <ecNumber evidence="1">2.7.7.65</ecNumber>
    </recommendedName>
</protein>
<accession>A0A9D9EN64</accession>
<dbReference type="InterPro" id="IPR000160">
    <property type="entry name" value="GGDEF_dom"/>
</dbReference>
<reference evidence="5" key="1">
    <citation type="submission" date="2020-10" db="EMBL/GenBank/DDBJ databases">
        <authorList>
            <person name="Gilroy R."/>
        </authorList>
    </citation>
    <scope>NUCLEOTIDE SEQUENCE</scope>
    <source>
        <strain evidence="5">B3-4054</strain>
    </source>
</reference>
<organism evidence="5 6">
    <name type="scientific">Candidatus Avitreponema avistercoris</name>
    <dbReference type="NCBI Taxonomy" id="2840705"/>
    <lineage>
        <taxon>Bacteria</taxon>
        <taxon>Pseudomonadati</taxon>
        <taxon>Spirochaetota</taxon>
        <taxon>Spirochaetia</taxon>
        <taxon>Spirochaetales</taxon>
        <taxon>Candidatus Avitreponema</taxon>
    </lineage>
</organism>
<dbReference type="GO" id="GO:0052621">
    <property type="term" value="F:diguanylate cyclase activity"/>
    <property type="evidence" value="ECO:0007669"/>
    <property type="project" value="UniProtKB-EC"/>
</dbReference>
<dbReference type="InterPro" id="IPR043128">
    <property type="entry name" value="Rev_trsase/Diguanyl_cyclase"/>
</dbReference>
<dbReference type="InterPro" id="IPR029787">
    <property type="entry name" value="Nucleotide_cyclase"/>
</dbReference>
<feature type="domain" description="GGDEF" evidence="4">
    <location>
        <begin position="372"/>
        <end position="509"/>
    </location>
</feature>
<gene>
    <name evidence="5" type="ORF">IAA96_07465</name>
</gene>
<dbReference type="Proteomes" id="UP000823616">
    <property type="component" value="Unassembled WGS sequence"/>
</dbReference>
<comment type="caution">
    <text evidence="5">The sequence shown here is derived from an EMBL/GenBank/DDBJ whole genome shotgun (WGS) entry which is preliminary data.</text>
</comment>
<dbReference type="Pfam" id="PF00990">
    <property type="entry name" value="GGDEF"/>
    <property type="match status" value="1"/>
</dbReference>
<evidence type="ECO:0000313" key="6">
    <source>
        <dbReference type="Proteomes" id="UP000823616"/>
    </source>
</evidence>
<evidence type="ECO:0000256" key="2">
    <source>
        <dbReference type="ARBA" id="ARBA00034247"/>
    </source>
</evidence>
<dbReference type="CDD" id="cd01949">
    <property type="entry name" value="GGDEF"/>
    <property type="match status" value="1"/>
</dbReference>
<dbReference type="Gene3D" id="3.30.70.270">
    <property type="match status" value="1"/>
</dbReference>
<evidence type="ECO:0000256" key="1">
    <source>
        <dbReference type="ARBA" id="ARBA00012528"/>
    </source>
</evidence>
<dbReference type="PROSITE" id="PS50887">
    <property type="entry name" value="GGDEF"/>
    <property type="match status" value="1"/>
</dbReference>
<evidence type="ECO:0000313" key="5">
    <source>
        <dbReference type="EMBL" id="MBO8450927.1"/>
    </source>
</evidence>
<dbReference type="EC" id="2.7.7.65" evidence="1"/>
<evidence type="ECO:0000259" key="4">
    <source>
        <dbReference type="PROSITE" id="PS50887"/>
    </source>
</evidence>
<feature type="compositionally biased region" description="Polar residues" evidence="3">
    <location>
        <begin position="529"/>
        <end position="544"/>
    </location>
</feature>
<feature type="non-terminal residue" evidence="5">
    <location>
        <position position="1"/>
    </location>
</feature>
<dbReference type="SUPFAM" id="SSF55073">
    <property type="entry name" value="Nucleotide cyclase"/>
    <property type="match status" value="1"/>
</dbReference>
<evidence type="ECO:0000256" key="3">
    <source>
        <dbReference type="SAM" id="MobiDB-lite"/>
    </source>
</evidence>
<comment type="catalytic activity">
    <reaction evidence="2">
        <text>2 GTP = 3',3'-c-di-GMP + 2 diphosphate</text>
        <dbReference type="Rhea" id="RHEA:24898"/>
        <dbReference type="ChEBI" id="CHEBI:33019"/>
        <dbReference type="ChEBI" id="CHEBI:37565"/>
        <dbReference type="ChEBI" id="CHEBI:58805"/>
        <dbReference type="EC" id="2.7.7.65"/>
    </reaction>
</comment>
<dbReference type="EMBL" id="JADIMS010000140">
    <property type="protein sequence ID" value="MBO8450927.1"/>
    <property type="molecule type" value="Genomic_DNA"/>
</dbReference>
<proteinExistence type="predicted"/>
<dbReference type="SMART" id="SM00267">
    <property type="entry name" value="GGDEF"/>
    <property type="match status" value="1"/>
</dbReference>
<dbReference type="InterPro" id="IPR050469">
    <property type="entry name" value="Diguanylate_Cyclase"/>
</dbReference>
<sequence>DYPVWEVVSFAMHRIASDLSGDTGFSPARHNFRAAFMVRKSCGCSHPLSSVVDDPAGMPLIDAITGKKDGGNRFFSGDLQKTAVFRRTLDLVAEECVSKGDMTDLGALMKNTIAALQETSGISSDFMDAFSTQWIITLLRHPDSREQMLINAAFIDANRLLFKMEQDISLEIKKADKGLLDFYRCCNEVMARHDSLIYALKEIGSFLPYLGFSYLYLFLDESRTNQFRVEYRLGFEKDKMLFVPEHDFSVFSTDRDEGNFLNAMQTINFSGENRKNSAVYSVSQNGENFGFLVFSVDEKYFATFGKIRHLLSHAIFSLLSRQNIERELTNLKHRNLELSKLSQIDAFTRMGNRRALLEKGLELFRMAHEAKRSVGVIFLDLDGLKKINDTYGHAEGDKAILAFAEILRSCFRKTDLLVRYGGDEFVVVVSGLQEDAMQRSMDRIAGQIAAFNAQTEKQWKLSASWGAAFFDPLSGEEPSPTFEKMLHLSDSRLYEIKKKKKENARKEEGAEAGLFQPASAEKTKESGSPDGNVQTMTTELSASP</sequence>
<name>A0A9D9EN64_9SPIR</name>
<feature type="region of interest" description="Disordered" evidence="3">
    <location>
        <begin position="499"/>
        <end position="544"/>
    </location>
</feature>
<dbReference type="AlphaFoldDB" id="A0A9D9EN64"/>
<dbReference type="PANTHER" id="PTHR45138:SF9">
    <property type="entry name" value="DIGUANYLATE CYCLASE DGCM-RELATED"/>
    <property type="match status" value="1"/>
</dbReference>
<reference evidence="5" key="2">
    <citation type="journal article" date="2021" name="PeerJ">
        <title>Extensive microbial diversity within the chicken gut microbiome revealed by metagenomics and culture.</title>
        <authorList>
            <person name="Gilroy R."/>
            <person name="Ravi A."/>
            <person name="Getino M."/>
            <person name="Pursley I."/>
            <person name="Horton D.L."/>
            <person name="Alikhan N.F."/>
            <person name="Baker D."/>
            <person name="Gharbi K."/>
            <person name="Hall N."/>
            <person name="Watson M."/>
            <person name="Adriaenssens E.M."/>
            <person name="Foster-Nyarko E."/>
            <person name="Jarju S."/>
            <person name="Secka A."/>
            <person name="Antonio M."/>
            <person name="Oren A."/>
            <person name="Chaudhuri R.R."/>
            <person name="La Ragione R."/>
            <person name="Hildebrand F."/>
            <person name="Pallen M.J."/>
        </authorList>
    </citation>
    <scope>NUCLEOTIDE SEQUENCE</scope>
    <source>
        <strain evidence="5">B3-4054</strain>
    </source>
</reference>
<dbReference type="NCBIfam" id="TIGR00254">
    <property type="entry name" value="GGDEF"/>
    <property type="match status" value="1"/>
</dbReference>
<dbReference type="PANTHER" id="PTHR45138">
    <property type="entry name" value="REGULATORY COMPONENTS OF SENSORY TRANSDUCTION SYSTEM"/>
    <property type="match status" value="1"/>
</dbReference>